<evidence type="ECO:0000313" key="3">
    <source>
        <dbReference type="Proteomes" id="UP001154282"/>
    </source>
</evidence>
<dbReference type="Proteomes" id="UP001154282">
    <property type="component" value="Unassembled WGS sequence"/>
</dbReference>
<keyword evidence="1" id="KW-1133">Transmembrane helix</keyword>
<dbReference type="AlphaFoldDB" id="A0AAV0MH50"/>
<feature type="non-terminal residue" evidence="2">
    <location>
        <position position="1"/>
    </location>
</feature>
<comment type="caution">
    <text evidence="2">The sequence shown here is derived from an EMBL/GenBank/DDBJ whole genome shotgun (WGS) entry which is preliminary data.</text>
</comment>
<dbReference type="EMBL" id="CAMGYJ010000007">
    <property type="protein sequence ID" value="CAI0445471.1"/>
    <property type="molecule type" value="Genomic_DNA"/>
</dbReference>
<name>A0AAV0MH50_9ROSI</name>
<evidence type="ECO:0000313" key="2">
    <source>
        <dbReference type="EMBL" id="CAI0445471.1"/>
    </source>
</evidence>
<protein>
    <submittedName>
        <fullName evidence="2">Uncharacterized protein</fullName>
    </submittedName>
</protein>
<proteinExistence type="predicted"/>
<dbReference type="PANTHER" id="PTHR35135">
    <property type="entry name" value="OS05G0517800 PROTEIN"/>
    <property type="match status" value="1"/>
</dbReference>
<organism evidence="2 3">
    <name type="scientific">Linum tenue</name>
    <dbReference type="NCBI Taxonomy" id="586396"/>
    <lineage>
        <taxon>Eukaryota</taxon>
        <taxon>Viridiplantae</taxon>
        <taxon>Streptophyta</taxon>
        <taxon>Embryophyta</taxon>
        <taxon>Tracheophyta</taxon>
        <taxon>Spermatophyta</taxon>
        <taxon>Magnoliopsida</taxon>
        <taxon>eudicotyledons</taxon>
        <taxon>Gunneridae</taxon>
        <taxon>Pentapetalae</taxon>
        <taxon>rosids</taxon>
        <taxon>fabids</taxon>
        <taxon>Malpighiales</taxon>
        <taxon>Linaceae</taxon>
        <taxon>Linum</taxon>
    </lineage>
</organism>
<evidence type="ECO:0000256" key="1">
    <source>
        <dbReference type="SAM" id="Phobius"/>
    </source>
</evidence>
<dbReference type="PANTHER" id="PTHR35135:SF3">
    <property type="entry name" value="OS05G0517800 PROTEIN"/>
    <property type="match status" value="1"/>
</dbReference>
<gene>
    <name evidence="2" type="ORF">LITE_LOCUS28576</name>
</gene>
<keyword evidence="1" id="KW-0812">Transmembrane</keyword>
<keyword evidence="1" id="KW-0472">Membrane</keyword>
<feature type="transmembrane region" description="Helical" evidence="1">
    <location>
        <begin position="49"/>
        <end position="68"/>
    </location>
</feature>
<keyword evidence="3" id="KW-1185">Reference proteome</keyword>
<reference evidence="2" key="1">
    <citation type="submission" date="2022-08" db="EMBL/GenBank/DDBJ databases">
        <authorList>
            <person name="Gutierrez-Valencia J."/>
        </authorList>
    </citation>
    <scope>NUCLEOTIDE SEQUENCE</scope>
</reference>
<accession>A0AAV0MH50</accession>
<sequence length="147" mass="16887">LSLIHNSSACVANKNLPKTLPLFRHCLLADLIGERRTRDRLFLSGGTKMGLTNFILTIAGVSAVVLLLRSDVKQSAVILRRNVKHIRTWLEEESAAASKKWLQEPTFYQAIWYPFEVQGHNRIRLGLSLFLGEKWWEEQLFDNLEVI</sequence>